<feature type="site" description="Important for catalytic activity, responsible for pKa modulation of the active site Glu and correct orientation of both the proton donor and substrate" evidence="6">
    <location>
        <position position="145"/>
    </location>
</feature>
<protein>
    <submittedName>
        <fullName evidence="9">Arabinan endo-1,5-alpha-L-arabinosidase</fullName>
    </submittedName>
</protein>
<feature type="active site" description="Proton donor" evidence="5">
    <location>
        <position position="200"/>
    </location>
</feature>
<evidence type="ECO:0000256" key="1">
    <source>
        <dbReference type="ARBA" id="ARBA00004834"/>
    </source>
</evidence>
<dbReference type="SUPFAM" id="SSF75005">
    <property type="entry name" value="Arabinanase/levansucrase/invertase"/>
    <property type="match status" value="1"/>
</dbReference>
<evidence type="ECO:0000256" key="4">
    <source>
        <dbReference type="ARBA" id="ARBA00023295"/>
    </source>
</evidence>
<dbReference type="RefSeq" id="WP_143936791.1">
    <property type="nucleotide sequence ID" value="NZ_VKKG01000001.1"/>
</dbReference>
<evidence type="ECO:0000313" key="9">
    <source>
        <dbReference type="EMBL" id="TRY19704.1"/>
    </source>
</evidence>
<evidence type="ECO:0000256" key="7">
    <source>
        <dbReference type="RuleBase" id="RU361187"/>
    </source>
</evidence>
<evidence type="ECO:0000256" key="8">
    <source>
        <dbReference type="SAM" id="MobiDB-lite"/>
    </source>
</evidence>
<evidence type="ECO:0000256" key="3">
    <source>
        <dbReference type="ARBA" id="ARBA00022801"/>
    </source>
</evidence>
<evidence type="ECO:0000313" key="10">
    <source>
        <dbReference type="Proteomes" id="UP000317638"/>
    </source>
</evidence>
<dbReference type="GO" id="GO:0004553">
    <property type="term" value="F:hydrolase activity, hydrolyzing O-glycosyl compounds"/>
    <property type="evidence" value="ECO:0007669"/>
    <property type="project" value="InterPro"/>
</dbReference>
<gene>
    <name evidence="9" type="ORF">FOJ82_02115</name>
</gene>
<dbReference type="Gene3D" id="2.115.10.20">
    <property type="entry name" value="Glycosyl hydrolase domain, family 43"/>
    <property type="match status" value="1"/>
</dbReference>
<accession>A0A553K4T1</accession>
<comment type="pathway">
    <text evidence="1">Glycan metabolism; L-arabinan degradation.</text>
</comment>
<keyword evidence="10" id="KW-1185">Reference proteome</keyword>
<evidence type="ECO:0000256" key="5">
    <source>
        <dbReference type="PIRSR" id="PIRSR606710-1"/>
    </source>
</evidence>
<dbReference type="EMBL" id="VKKG01000001">
    <property type="protein sequence ID" value="TRY19704.1"/>
    <property type="molecule type" value="Genomic_DNA"/>
</dbReference>
<reference evidence="9 10" key="1">
    <citation type="submission" date="2019-07" db="EMBL/GenBank/DDBJ databases">
        <authorList>
            <person name="Zhou L.-Y."/>
        </authorList>
    </citation>
    <scope>NUCLEOTIDE SEQUENCE [LARGE SCALE GENOMIC DNA]</scope>
    <source>
        <strain evidence="9 10">YIM 101269</strain>
    </source>
</reference>
<feature type="region of interest" description="Disordered" evidence="8">
    <location>
        <begin position="1"/>
        <end position="23"/>
    </location>
</feature>
<dbReference type="InterPro" id="IPR023296">
    <property type="entry name" value="Glyco_hydro_beta-prop_sf"/>
</dbReference>
<dbReference type="PANTHER" id="PTHR43301">
    <property type="entry name" value="ARABINAN ENDO-1,5-ALPHA-L-ARABINOSIDASE"/>
    <property type="match status" value="1"/>
</dbReference>
<evidence type="ECO:0000256" key="6">
    <source>
        <dbReference type="PIRSR" id="PIRSR606710-2"/>
    </source>
</evidence>
<name>A0A553K4T1_9ACTN</name>
<dbReference type="PANTHER" id="PTHR43301:SF3">
    <property type="entry name" value="ARABINAN ENDO-1,5-ALPHA-L-ARABINOSIDASE A-RELATED"/>
    <property type="match status" value="1"/>
</dbReference>
<dbReference type="Pfam" id="PF04616">
    <property type="entry name" value="Glyco_hydro_43"/>
    <property type="match status" value="1"/>
</dbReference>
<keyword evidence="4 7" id="KW-0326">Glycosidase</keyword>
<dbReference type="AlphaFoldDB" id="A0A553K4T1"/>
<dbReference type="OrthoDB" id="9801455at2"/>
<feature type="compositionally biased region" description="Basic and acidic residues" evidence="8">
    <location>
        <begin position="1"/>
        <end position="12"/>
    </location>
</feature>
<sequence length="411" mass="43674">MEPEYLRADAHTGGDPGPWGAHDPTVVQARDGSWLMFSTDTAVAGAPGVGVQIRKSRDLVDWDWYGHAFDGVPAEAAKWSSAPGIWAPEVVRRGEEYRMYYSASTFGSRTSTIALATAPDATGPWQHRELVVRTSHATSPVNAIDAAVVVDPDGADWLLYGSFFGGLRILPLRPDGRPAIPGDAGTPVVQRAVSINGAVEGGHVLFHPASGTHALFCSFDSLFDTYNVRVARSRSVTGPYTDFCGGAMVDASEPPAEVGTVILAGHEAPDGSLWAAPGHSSHLVTDGGTFLVHHVRDGDDPTHHLAQVRRLLWTDSGWPLVSPLPFGGPVASAPADLGGHWLYYRLDPAVPTPHRPRRIQLAHAELAPIASGSGEVRVLDNTLEAVLFVEADGVAVAGIDAQGVVVWLVRE</sequence>
<dbReference type="Proteomes" id="UP000317638">
    <property type="component" value="Unassembled WGS sequence"/>
</dbReference>
<proteinExistence type="inferred from homology"/>
<organism evidence="9 10">
    <name type="scientific">Tessaracoccus rhinocerotis</name>
    <dbReference type="NCBI Taxonomy" id="1689449"/>
    <lineage>
        <taxon>Bacteria</taxon>
        <taxon>Bacillati</taxon>
        <taxon>Actinomycetota</taxon>
        <taxon>Actinomycetes</taxon>
        <taxon>Propionibacteriales</taxon>
        <taxon>Propionibacteriaceae</taxon>
        <taxon>Tessaracoccus</taxon>
    </lineage>
</organism>
<comment type="caution">
    <text evidence="9">The sequence shown here is derived from an EMBL/GenBank/DDBJ whole genome shotgun (WGS) entry which is preliminary data.</text>
</comment>
<dbReference type="InterPro" id="IPR050727">
    <property type="entry name" value="GH43_arabinanases"/>
</dbReference>
<dbReference type="GO" id="GO:0005975">
    <property type="term" value="P:carbohydrate metabolic process"/>
    <property type="evidence" value="ECO:0007669"/>
    <property type="project" value="InterPro"/>
</dbReference>
<dbReference type="CDD" id="cd08998">
    <property type="entry name" value="GH43_Arb43a-like"/>
    <property type="match status" value="1"/>
</dbReference>
<comment type="similarity">
    <text evidence="2 7">Belongs to the glycosyl hydrolase 43 family.</text>
</comment>
<keyword evidence="3 7" id="KW-0378">Hydrolase</keyword>
<feature type="active site" description="Proton acceptor" evidence="5">
    <location>
        <position position="23"/>
    </location>
</feature>
<dbReference type="InterPro" id="IPR006710">
    <property type="entry name" value="Glyco_hydro_43"/>
</dbReference>
<evidence type="ECO:0000256" key="2">
    <source>
        <dbReference type="ARBA" id="ARBA00009865"/>
    </source>
</evidence>